<sequence length="212" mass="24221">MPVLFSIICQRLILNGVLLRALLKDGGKLAKAASEDPVLKAVLDNIAYQRQESQRPCVYQLSYVDKAMDPSIPCKLLRIPQRIVEDYCGQDWRVGNKVDNIRGPRVSEAQSRDGYRKYFTRASSEGPVKVKDWEVASRISYLTVQREFRGKSMDEIMEFVISALGYTIDPKGCLYQHFKHAASNWRMGLVEAVGDVEFLYSKGPNYVRVYWS</sequence>
<comment type="caution">
    <text evidence="1">The sequence shown here is derived from an EMBL/GenBank/DDBJ whole genome shotgun (WGS) entry which is preliminary data.</text>
</comment>
<keyword evidence="2" id="KW-1185">Reference proteome</keyword>
<proteinExistence type="predicted"/>
<accession>A0ACC3SDA4</accession>
<name>A0ACC3SDA4_9PEZI</name>
<dbReference type="Proteomes" id="UP001320706">
    <property type="component" value="Unassembled WGS sequence"/>
</dbReference>
<evidence type="ECO:0000313" key="2">
    <source>
        <dbReference type="Proteomes" id="UP001320706"/>
    </source>
</evidence>
<evidence type="ECO:0000313" key="1">
    <source>
        <dbReference type="EMBL" id="KAK8207879.1"/>
    </source>
</evidence>
<dbReference type="EMBL" id="JAMKPW020000020">
    <property type="protein sequence ID" value="KAK8207879.1"/>
    <property type="molecule type" value="Genomic_DNA"/>
</dbReference>
<gene>
    <name evidence="1" type="ORF">M8818_004132</name>
</gene>
<organism evidence="1 2">
    <name type="scientific">Zalaria obscura</name>
    <dbReference type="NCBI Taxonomy" id="2024903"/>
    <lineage>
        <taxon>Eukaryota</taxon>
        <taxon>Fungi</taxon>
        <taxon>Dikarya</taxon>
        <taxon>Ascomycota</taxon>
        <taxon>Pezizomycotina</taxon>
        <taxon>Dothideomycetes</taxon>
        <taxon>Dothideomycetidae</taxon>
        <taxon>Dothideales</taxon>
        <taxon>Zalariaceae</taxon>
        <taxon>Zalaria</taxon>
    </lineage>
</organism>
<reference evidence="1" key="1">
    <citation type="submission" date="2024-02" db="EMBL/GenBank/DDBJ databases">
        <title>Metagenome Assembled Genome of Zalaria obscura JY119.</title>
        <authorList>
            <person name="Vighnesh L."/>
            <person name="Jagadeeshwari U."/>
            <person name="Venkata Ramana C."/>
            <person name="Sasikala C."/>
        </authorList>
    </citation>
    <scope>NUCLEOTIDE SEQUENCE</scope>
    <source>
        <strain evidence="1">JY119</strain>
    </source>
</reference>
<protein>
    <submittedName>
        <fullName evidence="1">Uncharacterized protein</fullName>
    </submittedName>
</protein>